<feature type="domain" description="GTF3C1 extended winged-helix" evidence="2">
    <location>
        <begin position="23"/>
        <end position="130"/>
    </location>
</feature>
<dbReference type="OrthoDB" id="68020at2759"/>
<evidence type="ECO:0000259" key="2">
    <source>
        <dbReference type="Pfam" id="PF24101"/>
    </source>
</evidence>
<protein>
    <recommendedName>
        <fullName evidence="2">GTF3C1 extended winged-helix domain-containing protein</fullName>
    </recommendedName>
</protein>
<reference evidence="4" key="1">
    <citation type="submission" date="2013-09" db="EMBL/GenBank/DDBJ databases">
        <title>Corchorus olitorius genome sequencing.</title>
        <authorList>
            <person name="Alam M."/>
            <person name="Haque M.S."/>
            <person name="Islam M.S."/>
            <person name="Emdad E.M."/>
            <person name="Islam M.M."/>
            <person name="Ahmed B."/>
            <person name="Halim A."/>
            <person name="Hossen Q.M.M."/>
            <person name="Hossain M.Z."/>
            <person name="Ahmed R."/>
            <person name="Khan M.M."/>
            <person name="Islam R."/>
            <person name="Rashid M.M."/>
            <person name="Khan S.A."/>
            <person name="Rahman M.S."/>
            <person name="Alam M."/>
            <person name="Yahiya A.S."/>
            <person name="Khan M.S."/>
            <person name="Azam M.S."/>
            <person name="Haque T."/>
            <person name="Lashkar M.Z.H."/>
            <person name="Akhand A.I."/>
            <person name="Morshed G."/>
            <person name="Roy S."/>
            <person name="Uddin K.S."/>
            <person name="Rabeya T."/>
            <person name="Hossain A.S."/>
            <person name="Chowdhury A."/>
            <person name="Snigdha A.R."/>
            <person name="Mortoza M.S."/>
            <person name="Matin S.A."/>
            <person name="Hoque S.M.E."/>
            <person name="Islam M.K."/>
            <person name="Roy D.K."/>
            <person name="Haider R."/>
            <person name="Moosa M.M."/>
            <person name="Elias S.M."/>
            <person name="Hasan A.M."/>
            <person name="Jahan S."/>
            <person name="Shafiuddin M."/>
            <person name="Mahmood N."/>
            <person name="Shommy N.S."/>
        </authorList>
    </citation>
    <scope>NUCLEOTIDE SEQUENCE [LARGE SCALE GENOMIC DNA]</scope>
    <source>
        <strain evidence="4">cv. O-4</strain>
    </source>
</reference>
<dbReference type="EMBL" id="AWUE01019720">
    <property type="protein sequence ID" value="OMO71868.1"/>
    <property type="molecule type" value="Genomic_DNA"/>
</dbReference>
<dbReference type="AlphaFoldDB" id="A0A1R3HNG3"/>
<accession>A0A1R3HNG3</accession>
<gene>
    <name evidence="3" type="ORF">COLO4_27975</name>
</gene>
<dbReference type="InterPro" id="IPR044210">
    <property type="entry name" value="Tfc3-like"/>
</dbReference>
<dbReference type="GO" id="GO:0000127">
    <property type="term" value="C:transcription factor TFIIIC complex"/>
    <property type="evidence" value="ECO:0007669"/>
    <property type="project" value="InterPro"/>
</dbReference>
<evidence type="ECO:0000313" key="4">
    <source>
        <dbReference type="Proteomes" id="UP000187203"/>
    </source>
</evidence>
<dbReference type="PANTHER" id="PTHR15180:SF1">
    <property type="entry name" value="GENERAL TRANSCRIPTION FACTOR 3C POLYPEPTIDE 1"/>
    <property type="match status" value="1"/>
</dbReference>
<dbReference type="Pfam" id="PF24101">
    <property type="entry name" value="WHD_GTF3C1"/>
    <property type="match status" value="1"/>
</dbReference>
<keyword evidence="4" id="KW-1185">Reference proteome</keyword>
<dbReference type="GO" id="GO:0042791">
    <property type="term" value="P:5S class rRNA transcription by RNA polymerase III"/>
    <property type="evidence" value="ECO:0007669"/>
    <property type="project" value="TreeGrafter"/>
</dbReference>
<evidence type="ECO:0000256" key="1">
    <source>
        <dbReference type="SAM" id="MobiDB-lite"/>
    </source>
</evidence>
<dbReference type="Proteomes" id="UP000187203">
    <property type="component" value="Unassembled WGS sequence"/>
</dbReference>
<feature type="compositionally biased region" description="Basic and acidic residues" evidence="1">
    <location>
        <begin position="129"/>
        <end position="140"/>
    </location>
</feature>
<comment type="caution">
    <text evidence="3">The sequence shown here is derived from an EMBL/GenBank/DDBJ whole genome shotgun (WGS) entry which is preliminary data.</text>
</comment>
<dbReference type="STRING" id="93759.A0A1R3HNG3"/>
<dbReference type="InterPro" id="IPR056467">
    <property type="entry name" value="eWH_GTF3C1"/>
</dbReference>
<feature type="region of interest" description="Disordered" evidence="1">
    <location>
        <begin position="129"/>
        <end position="158"/>
    </location>
</feature>
<dbReference type="CDD" id="cd16169">
    <property type="entry name" value="Tau138_eWH"/>
    <property type="match status" value="1"/>
</dbReference>
<dbReference type="GO" id="GO:0006384">
    <property type="term" value="P:transcription initiation at RNA polymerase III promoter"/>
    <property type="evidence" value="ECO:0007669"/>
    <property type="project" value="InterPro"/>
</dbReference>
<organism evidence="3 4">
    <name type="scientific">Corchorus olitorius</name>
    <dbReference type="NCBI Taxonomy" id="93759"/>
    <lineage>
        <taxon>Eukaryota</taxon>
        <taxon>Viridiplantae</taxon>
        <taxon>Streptophyta</taxon>
        <taxon>Embryophyta</taxon>
        <taxon>Tracheophyta</taxon>
        <taxon>Spermatophyta</taxon>
        <taxon>Magnoliopsida</taxon>
        <taxon>eudicotyledons</taxon>
        <taxon>Gunneridae</taxon>
        <taxon>Pentapetalae</taxon>
        <taxon>rosids</taxon>
        <taxon>malvids</taxon>
        <taxon>Malvales</taxon>
        <taxon>Malvaceae</taxon>
        <taxon>Grewioideae</taxon>
        <taxon>Apeibeae</taxon>
        <taxon>Corchorus</taxon>
    </lineage>
</organism>
<feature type="compositionally biased region" description="Basic residues" evidence="1">
    <location>
        <begin position="143"/>
        <end position="152"/>
    </location>
</feature>
<proteinExistence type="predicted"/>
<name>A0A1R3HNG3_9ROSI</name>
<dbReference type="InterPro" id="IPR035625">
    <property type="entry name" value="Tfc3-like_eWH"/>
</dbReference>
<dbReference type="PANTHER" id="PTHR15180">
    <property type="entry name" value="GENERAL TRANSCRIPTION FACTOR 3C POLYPEPTIDE 1"/>
    <property type="match status" value="1"/>
</dbReference>
<evidence type="ECO:0000313" key="3">
    <source>
        <dbReference type="EMBL" id="OMO71868.1"/>
    </source>
</evidence>
<sequence length="1002" mass="112252">MGNEESKAESDRLKMKTYSCQAQTADVAQREQRILERLQDEKFILRPELDRWLVELEKDKSTKLDRKTVDRLLKKLQQQGHCKCMHINVPVVMNRGRSRITQVVLHSSVEGLHPELLGGIHDRLRSFDSNEEEHQLERNKQSSARKRKRSSKVKLDESTRVDARTMQLDEQEVATLPVRIDGFTEENGALTSSVGPDILQTRQEAHNVEAVSKGGTLEDAFPKFKPTRTKRFSWTDEADRKLVMQYARYRAALGAKLHRVDWTSIAGLPAPPCACERRIAFLKRNAKFRKALMELCNILSKRYVMHLERNQNRSFNNSDCRLLVRSSSVGFSNGIEHGEDAGIEEERWDDFDYRKIKRALDDALRIKQIVKLEASKMAKSISAEWSNINMNSEDNLQGPEIVSPSGVDMGRLDAGRKGSIQSSRNHRFHRKLVKRWNVGNGAGRQVHESLAVSNAVELFKLVFLSTSTALPFPNLLAETLQHYSERDLFAGFSYLRDRKIIIGGTCGQPFVLSQPFLHSISKSPFPRNTGKRAANFSAWLLERKNDLMEGGINLTEDLQCGDIFHLISLVSSGELSVFPCLPDEGIGEAKGLRSLKRRAEDNELCNEDKAKKLKSIAEGESVLRREKGFPGIMVSVYSTMVSTANALELFKDGTCTLEHVNDESLSQKFSSSSTKSDYMEEMLEFGSNVTIASKSKVSPWEAMASYAKHLLSNPSYEGEGSHFDPEIIKAVHAEIQKAGDQGLGIDDVYNLINVPGGIMPEIILDTLQAFGRALKVNGYDSVRVVDALYHSKYFLASSSCFHRDLRPPSSLSQGKDGGNFILQQENVSLDTANLSGSVTVGDVHKVTILNLPEEHALPSNEVPSSKVNESCMVGEVSLDCDNEGEIYCEPLVPILPWINADGTINRMVYNGLRRRVLGTVMQNPGMLEEDIICQMDALNPQNCRKLLELMILDQHLIVKTKLQAEGSGPPSLLAPLLGSSYRTPKLVFLEHYFANPTSTFLL</sequence>
<dbReference type="GO" id="GO:0003677">
    <property type="term" value="F:DNA binding"/>
    <property type="evidence" value="ECO:0007669"/>
    <property type="project" value="InterPro"/>
</dbReference>